<organism evidence="1 2">
    <name type="scientific">Flavobacterium pectinovorum</name>
    <dbReference type="NCBI Taxonomy" id="29533"/>
    <lineage>
        <taxon>Bacteria</taxon>
        <taxon>Pseudomonadati</taxon>
        <taxon>Bacteroidota</taxon>
        <taxon>Flavobacteriia</taxon>
        <taxon>Flavobacteriales</taxon>
        <taxon>Flavobacteriaceae</taxon>
        <taxon>Flavobacterium</taxon>
    </lineage>
</organism>
<reference evidence="1 2" key="1">
    <citation type="journal article" date="2019" name="Environ. Microbiol.">
        <title>Species interactions and distinct microbial communities in high Arctic permafrost affected cryosols are associated with the CH4 and CO2 gas fluxes.</title>
        <authorList>
            <person name="Altshuler I."/>
            <person name="Hamel J."/>
            <person name="Turney S."/>
            <person name="Magnuson E."/>
            <person name="Levesque R."/>
            <person name="Greer C."/>
            <person name="Whyte L.G."/>
        </authorList>
    </citation>
    <scope>NUCLEOTIDE SEQUENCE [LARGE SCALE GENOMIC DNA]</scope>
    <source>
        <strain evidence="1 2">42</strain>
    </source>
</reference>
<name>A0A502E583_9FLAO</name>
<dbReference type="EMBL" id="RCZH01000026">
    <property type="protein sequence ID" value="TPG32109.1"/>
    <property type="molecule type" value="Genomic_DNA"/>
</dbReference>
<accession>A0A502E583</accession>
<comment type="caution">
    <text evidence="1">The sequence shown here is derived from an EMBL/GenBank/DDBJ whole genome shotgun (WGS) entry which is preliminary data.</text>
</comment>
<dbReference type="AlphaFoldDB" id="A0A502E583"/>
<sequence length="77" mass="8743">MSYCVNFNPKKNLLLKMLISSPDRSGNHFLRKPVFSVFCRATKGSSCKDQEKKDLEKNITSLLIYLIWSSVNLVCSG</sequence>
<dbReference type="Proteomes" id="UP000319700">
    <property type="component" value="Unassembled WGS sequence"/>
</dbReference>
<evidence type="ECO:0000313" key="2">
    <source>
        <dbReference type="Proteomes" id="UP000319700"/>
    </source>
</evidence>
<keyword evidence="2" id="KW-1185">Reference proteome</keyword>
<gene>
    <name evidence="1" type="ORF">EAH81_26115</name>
</gene>
<proteinExistence type="predicted"/>
<protein>
    <submittedName>
        <fullName evidence="1">Uncharacterized protein</fullName>
    </submittedName>
</protein>
<evidence type="ECO:0000313" key="1">
    <source>
        <dbReference type="EMBL" id="TPG32109.1"/>
    </source>
</evidence>